<sequence length="214" mass="24315">MRIYYVILAEQVCRRLGRLVGKRRDSLAVPEHMVMAFSFSEHAGSKRSVRISRPAMIRRYRNRMPRLTSDDVASLAPRYVRSRIIAIAVIAILLIMKRPVHTAHLNGSLPSLTVADRIERRPCGCTRWNVEVDDRGQWLVQGLRFELKFDAAPRRRFLPTSTAASVPRIVDGRLARAADVSSNQPSNQINDLNVTSAFLTVLCYKDSSLGRDWE</sequence>
<accession>A0A195EGM8</accession>
<dbReference type="EMBL" id="KQ978957">
    <property type="protein sequence ID" value="KYN27052.1"/>
    <property type="molecule type" value="Genomic_DNA"/>
</dbReference>
<keyword evidence="2" id="KW-1185">Reference proteome</keyword>
<dbReference type="AlphaFoldDB" id="A0A195EGM8"/>
<name>A0A195EGM8_9HYME</name>
<evidence type="ECO:0000313" key="1">
    <source>
        <dbReference type="EMBL" id="KYN27052.1"/>
    </source>
</evidence>
<protein>
    <submittedName>
        <fullName evidence="1">Uncharacterized protein</fullName>
    </submittedName>
</protein>
<proteinExistence type="predicted"/>
<reference evidence="1 2" key="1">
    <citation type="submission" date="2015-09" db="EMBL/GenBank/DDBJ databases">
        <title>Trachymyrmex cornetzi WGS genome.</title>
        <authorList>
            <person name="Nygaard S."/>
            <person name="Hu H."/>
            <person name="Boomsma J."/>
            <person name="Zhang G."/>
        </authorList>
    </citation>
    <scope>NUCLEOTIDE SEQUENCE [LARGE SCALE GENOMIC DNA]</scope>
    <source>
        <strain evidence="1">Tcor2-1</strain>
        <tissue evidence="1">Whole body</tissue>
    </source>
</reference>
<organism evidence="1 2">
    <name type="scientific">Trachymyrmex cornetzi</name>
    <dbReference type="NCBI Taxonomy" id="471704"/>
    <lineage>
        <taxon>Eukaryota</taxon>
        <taxon>Metazoa</taxon>
        <taxon>Ecdysozoa</taxon>
        <taxon>Arthropoda</taxon>
        <taxon>Hexapoda</taxon>
        <taxon>Insecta</taxon>
        <taxon>Pterygota</taxon>
        <taxon>Neoptera</taxon>
        <taxon>Endopterygota</taxon>
        <taxon>Hymenoptera</taxon>
        <taxon>Apocrita</taxon>
        <taxon>Aculeata</taxon>
        <taxon>Formicoidea</taxon>
        <taxon>Formicidae</taxon>
        <taxon>Myrmicinae</taxon>
        <taxon>Trachymyrmex</taxon>
    </lineage>
</organism>
<evidence type="ECO:0000313" key="2">
    <source>
        <dbReference type="Proteomes" id="UP000078492"/>
    </source>
</evidence>
<dbReference type="Proteomes" id="UP000078492">
    <property type="component" value="Unassembled WGS sequence"/>
</dbReference>
<gene>
    <name evidence="1" type="ORF">ALC57_03394</name>
</gene>